<dbReference type="AlphaFoldDB" id="A0AAD7TMY1"/>
<sequence length="168" mass="18327">MNASDSLRPAEVDHGAVQQARWKRTWMMAPDPRRAASGIRENDKTSGECVSAGEEDTEMEDPRRATCTHQNPRSPAKVRSRKPARLAPHTAPRGCGHVMARSDASVGADFGKNDAPSTIFLKILEGLDPGAEWRDARGKGMARRARRTALRPAGYHVQGRAVIDFSVG</sequence>
<feature type="region of interest" description="Disordered" evidence="1">
    <location>
        <begin position="1"/>
        <end position="97"/>
    </location>
</feature>
<evidence type="ECO:0000313" key="3">
    <source>
        <dbReference type="Proteomes" id="UP001215151"/>
    </source>
</evidence>
<dbReference type="Proteomes" id="UP001215151">
    <property type="component" value="Unassembled WGS sequence"/>
</dbReference>
<reference evidence="2" key="1">
    <citation type="submission" date="2022-11" db="EMBL/GenBank/DDBJ databases">
        <title>Genome Sequence of Cubamyces cubensis.</title>
        <authorList>
            <person name="Buettner E."/>
        </authorList>
    </citation>
    <scope>NUCLEOTIDE SEQUENCE</scope>
    <source>
        <strain evidence="2">MPL-01</strain>
    </source>
</reference>
<proteinExistence type="predicted"/>
<comment type="caution">
    <text evidence="2">The sequence shown here is derived from an EMBL/GenBank/DDBJ whole genome shotgun (WGS) entry which is preliminary data.</text>
</comment>
<evidence type="ECO:0000256" key="1">
    <source>
        <dbReference type="SAM" id="MobiDB-lite"/>
    </source>
</evidence>
<evidence type="ECO:0000313" key="2">
    <source>
        <dbReference type="EMBL" id="KAJ8469715.1"/>
    </source>
</evidence>
<protein>
    <submittedName>
        <fullName evidence="2">Uncharacterized protein</fullName>
    </submittedName>
</protein>
<keyword evidence="3" id="KW-1185">Reference proteome</keyword>
<accession>A0AAD7TMY1</accession>
<name>A0AAD7TMY1_9APHY</name>
<dbReference type="EMBL" id="JAPEVG010000277">
    <property type="protein sequence ID" value="KAJ8469715.1"/>
    <property type="molecule type" value="Genomic_DNA"/>
</dbReference>
<organism evidence="2 3">
    <name type="scientific">Trametes cubensis</name>
    <dbReference type="NCBI Taxonomy" id="1111947"/>
    <lineage>
        <taxon>Eukaryota</taxon>
        <taxon>Fungi</taxon>
        <taxon>Dikarya</taxon>
        <taxon>Basidiomycota</taxon>
        <taxon>Agaricomycotina</taxon>
        <taxon>Agaricomycetes</taxon>
        <taxon>Polyporales</taxon>
        <taxon>Polyporaceae</taxon>
        <taxon>Trametes</taxon>
    </lineage>
</organism>
<gene>
    <name evidence="2" type="ORF">ONZ51_g8799</name>
</gene>